<dbReference type="PANTHER" id="PTHR30273:SF2">
    <property type="entry name" value="PROTEIN FECR"/>
    <property type="match status" value="1"/>
</dbReference>
<evidence type="ECO:0000313" key="4">
    <source>
        <dbReference type="Proteomes" id="UP000233553"/>
    </source>
</evidence>
<keyword evidence="3" id="KW-0808">Transferase</keyword>
<dbReference type="Gene3D" id="3.55.50.30">
    <property type="match status" value="1"/>
</dbReference>
<dbReference type="GO" id="GO:0016301">
    <property type="term" value="F:kinase activity"/>
    <property type="evidence" value="ECO:0007669"/>
    <property type="project" value="UniProtKB-KW"/>
</dbReference>
<dbReference type="EMBL" id="PISJ01000012">
    <property type="protein sequence ID" value="PKF33808.1"/>
    <property type="molecule type" value="Genomic_DNA"/>
</dbReference>
<evidence type="ECO:0000259" key="1">
    <source>
        <dbReference type="Pfam" id="PF04773"/>
    </source>
</evidence>
<dbReference type="AlphaFoldDB" id="A0A2N0WFF1"/>
<evidence type="ECO:0000313" key="3">
    <source>
        <dbReference type="EMBL" id="PKF33808.1"/>
    </source>
</evidence>
<dbReference type="PANTHER" id="PTHR30273">
    <property type="entry name" value="PERIPLASMIC SIGNAL SENSOR AND SIGMA FACTOR ACTIVATOR FECR-RELATED"/>
    <property type="match status" value="1"/>
</dbReference>
<dbReference type="Pfam" id="PF04773">
    <property type="entry name" value="FecR"/>
    <property type="match status" value="1"/>
</dbReference>
<evidence type="ECO:0000259" key="2">
    <source>
        <dbReference type="Pfam" id="PF16220"/>
    </source>
</evidence>
<dbReference type="InterPro" id="IPR032623">
    <property type="entry name" value="FecR_N"/>
</dbReference>
<dbReference type="InterPro" id="IPR006860">
    <property type="entry name" value="FecR"/>
</dbReference>
<keyword evidence="3" id="KW-0418">Kinase</keyword>
<dbReference type="InterPro" id="IPR012373">
    <property type="entry name" value="Ferrdict_sens_TM"/>
</dbReference>
<name>A0A2N0WFF1_9GAMM</name>
<dbReference type="GO" id="GO:0016989">
    <property type="term" value="F:sigma factor antagonist activity"/>
    <property type="evidence" value="ECO:0007669"/>
    <property type="project" value="TreeGrafter"/>
</dbReference>
<feature type="domain" description="FecR protein" evidence="1">
    <location>
        <begin position="113"/>
        <end position="204"/>
    </location>
</feature>
<accession>A0A2N0WFF1</accession>
<proteinExistence type="predicted"/>
<gene>
    <name evidence="3" type="ORF">CW311_08135</name>
</gene>
<protein>
    <submittedName>
        <fullName evidence="3">Histidine kinase</fullName>
    </submittedName>
</protein>
<dbReference type="Pfam" id="PF16220">
    <property type="entry name" value="DUF4880"/>
    <property type="match status" value="1"/>
</dbReference>
<dbReference type="Proteomes" id="UP000233553">
    <property type="component" value="Unassembled WGS sequence"/>
</dbReference>
<comment type="caution">
    <text evidence="3">The sequence shown here is derived from an EMBL/GenBank/DDBJ whole genome shotgun (WGS) entry which is preliminary data.</text>
</comment>
<feature type="domain" description="FecR N-terminal" evidence="2">
    <location>
        <begin position="13"/>
        <end position="53"/>
    </location>
</feature>
<dbReference type="RefSeq" id="WP_101236210.1">
    <property type="nucleotide sequence ID" value="NZ_PISJ01000012.1"/>
</dbReference>
<sequence>MSQAPKIPDHVLDQAADWLVLLHSGEMTELEQQQFQQWQAEKQEHALAIQQVNKFTHGLTGLSNHFPSDSLVQSKQKFNLTAKRNMLFSLSGLLVIGCGMYLSPWAKWQSDEHTEVGEIKTIALQDGSTLILASDSYINVNFSKQTRQIQLIEGEIYIQTAKDPQHRPFMVNTPNGAIEALGTQFTVRQEYHEQTRVKVYQHAVALQPQDSGQRQILQQGQRAYFNSQQISKPLPLNNEQPYWTQQLLVVEQWPLEKVIGELYRYQKGTYFIEPALKDLRVSGVFSLKNPQQSLETLAYTHQLELSYYSPYVLKIKKR</sequence>
<reference evidence="3 4" key="1">
    <citation type="submission" date="2017-12" db="EMBL/GenBank/DDBJ databases">
        <title>Draft Genome sequences of multiple microbial strains isolated from spacecraft associated surfaces.</title>
        <authorList>
            <person name="Seuylemezian A."/>
            <person name="Vaishampayan P."/>
            <person name="Venkateswaran K."/>
        </authorList>
    </citation>
    <scope>NUCLEOTIDE SEQUENCE [LARGE SCALE GENOMIC DNA]</scope>
    <source>
        <strain evidence="3 4">2P01AA</strain>
    </source>
</reference>
<dbReference type="PIRSF" id="PIRSF018266">
    <property type="entry name" value="FecR"/>
    <property type="match status" value="1"/>
</dbReference>
<dbReference type="Gene3D" id="2.60.120.1440">
    <property type="match status" value="1"/>
</dbReference>
<organism evidence="3 4">
    <name type="scientific">Acinetobacter proteolyticus</name>
    <dbReference type="NCBI Taxonomy" id="1776741"/>
    <lineage>
        <taxon>Bacteria</taxon>
        <taxon>Pseudomonadati</taxon>
        <taxon>Pseudomonadota</taxon>
        <taxon>Gammaproteobacteria</taxon>
        <taxon>Moraxellales</taxon>
        <taxon>Moraxellaceae</taxon>
        <taxon>Acinetobacter</taxon>
    </lineage>
</organism>